<accession>A0ABV8G2F4</accession>
<gene>
    <name evidence="1" type="ORF">ACFOY2_04925</name>
</gene>
<protein>
    <submittedName>
        <fullName evidence="1">Uncharacterized protein</fullName>
    </submittedName>
</protein>
<evidence type="ECO:0000313" key="2">
    <source>
        <dbReference type="Proteomes" id="UP001595851"/>
    </source>
</evidence>
<reference evidence="2" key="1">
    <citation type="journal article" date="2019" name="Int. J. Syst. Evol. Microbiol.">
        <title>The Global Catalogue of Microorganisms (GCM) 10K type strain sequencing project: providing services to taxonomists for standard genome sequencing and annotation.</title>
        <authorList>
            <consortium name="The Broad Institute Genomics Platform"/>
            <consortium name="The Broad Institute Genome Sequencing Center for Infectious Disease"/>
            <person name="Wu L."/>
            <person name="Ma J."/>
        </authorList>
    </citation>
    <scope>NUCLEOTIDE SEQUENCE [LARGE SCALE GENOMIC DNA]</scope>
    <source>
        <strain evidence="2">TBRC 1276</strain>
    </source>
</reference>
<name>A0ABV8G2F4_9ACTN</name>
<dbReference type="Proteomes" id="UP001595851">
    <property type="component" value="Unassembled WGS sequence"/>
</dbReference>
<dbReference type="EMBL" id="JBHSBI010000002">
    <property type="protein sequence ID" value="MFC4006552.1"/>
    <property type="molecule type" value="Genomic_DNA"/>
</dbReference>
<comment type="caution">
    <text evidence="1">The sequence shown here is derived from an EMBL/GenBank/DDBJ whole genome shotgun (WGS) entry which is preliminary data.</text>
</comment>
<proteinExistence type="predicted"/>
<keyword evidence="2" id="KW-1185">Reference proteome</keyword>
<evidence type="ECO:0000313" key="1">
    <source>
        <dbReference type="EMBL" id="MFC4006552.1"/>
    </source>
</evidence>
<dbReference type="RefSeq" id="WP_379526693.1">
    <property type="nucleotide sequence ID" value="NZ_JBHSBI010000002.1"/>
</dbReference>
<sequence length="154" mass="17182">MSDIAPEKVAHLKHLLASVGDLPWFLADCEGDMQIWRESALQRVSRECSGEIVGYSTPSSYKRNDLVADWDLGTWDEGEDEDDDERRRMAELIVEGVNMLPLLIGEVERLQARLEATEAAMRQALSAPTRMESDHLLGLVLSASEAAQAEERAQ</sequence>
<organism evidence="1 2">
    <name type="scientific">Nonomuraea purpurea</name>
    <dbReference type="NCBI Taxonomy" id="1849276"/>
    <lineage>
        <taxon>Bacteria</taxon>
        <taxon>Bacillati</taxon>
        <taxon>Actinomycetota</taxon>
        <taxon>Actinomycetes</taxon>
        <taxon>Streptosporangiales</taxon>
        <taxon>Streptosporangiaceae</taxon>
        <taxon>Nonomuraea</taxon>
    </lineage>
</organism>